<accession>A0A498CS64</accession>
<protein>
    <submittedName>
        <fullName evidence="1">Biotin/lipoyl-binding protein</fullName>
    </submittedName>
</protein>
<dbReference type="EMBL" id="RCHD01000060">
    <property type="protein sequence ID" value="RLL29994.1"/>
    <property type="molecule type" value="Genomic_DNA"/>
</dbReference>
<proteinExistence type="predicted"/>
<evidence type="ECO:0000313" key="1">
    <source>
        <dbReference type="EMBL" id="RLL29994.1"/>
    </source>
</evidence>
<sequence length="27" mass="2876">MTVSEITIEKGQTVKTGQVLFTLAPLA</sequence>
<gene>
    <name evidence="1" type="ORF">D9K80_16425</name>
</gene>
<dbReference type="Gene3D" id="2.40.50.100">
    <property type="match status" value="1"/>
</dbReference>
<dbReference type="Proteomes" id="UP000267166">
    <property type="component" value="Unassembled WGS sequence"/>
</dbReference>
<evidence type="ECO:0000313" key="2">
    <source>
        <dbReference type="Proteomes" id="UP000267166"/>
    </source>
</evidence>
<reference evidence="1 2" key="1">
    <citation type="submission" date="2018-09" db="EMBL/GenBank/DDBJ databases">
        <title>The draft genome of Acinetobacter sp. strains.</title>
        <authorList>
            <person name="Qin J."/>
            <person name="Feng Y."/>
            <person name="Zong Z."/>
        </authorList>
    </citation>
    <scope>NUCLEOTIDE SEQUENCE [LARGE SCALE GENOMIC DNA]</scope>
    <source>
        <strain evidence="1 2">WCHAc060003</strain>
    </source>
</reference>
<comment type="caution">
    <text evidence="1">The sequence shown here is derived from an EMBL/GenBank/DDBJ whole genome shotgun (WGS) entry which is preliminary data.</text>
</comment>
<organism evidence="1 2">
    <name type="scientific">Acinetobacter cumulans</name>
    <dbReference type="NCBI Taxonomy" id="2136182"/>
    <lineage>
        <taxon>Bacteria</taxon>
        <taxon>Pseudomonadati</taxon>
        <taxon>Pseudomonadota</taxon>
        <taxon>Gammaproteobacteria</taxon>
        <taxon>Moraxellales</taxon>
        <taxon>Moraxellaceae</taxon>
        <taxon>Acinetobacter</taxon>
    </lineage>
</organism>
<dbReference type="AlphaFoldDB" id="A0A498CS64"/>
<name>A0A498CS64_9GAMM</name>